<dbReference type="Proteomes" id="UP000006316">
    <property type="component" value="Unassembled WGS sequence"/>
</dbReference>
<dbReference type="OrthoDB" id="4494979at2"/>
<evidence type="ECO:0000256" key="4">
    <source>
        <dbReference type="ARBA" id="ARBA00022723"/>
    </source>
</evidence>
<evidence type="ECO:0000256" key="1">
    <source>
        <dbReference type="ARBA" id="ARBA00001946"/>
    </source>
</evidence>
<proteinExistence type="inferred from homology"/>
<feature type="domain" description="Thiamine pyrophosphate enzyme central" evidence="7">
    <location>
        <begin position="190"/>
        <end position="319"/>
    </location>
</feature>
<dbReference type="Pfam" id="PF00205">
    <property type="entry name" value="TPP_enzyme_M"/>
    <property type="match status" value="1"/>
</dbReference>
<dbReference type="CDD" id="cd02004">
    <property type="entry name" value="TPP_BZL_OCoD_HPCL"/>
    <property type="match status" value="1"/>
</dbReference>
<organism evidence="10 11">
    <name type="scientific">Neobacillus bataviensis LMG 21833</name>
    <dbReference type="NCBI Taxonomy" id="1117379"/>
    <lineage>
        <taxon>Bacteria</taxon>
        <taxon>Bacillati</taxon>
        <taxon>Bacillota</taxon>
        <taxon>Bacilli</taxon>
        <taxon>Bacillales</taxon>
        <taxon>Bacillaceae</taxon>
        <taxon>Neobacillus</taxon>
    </lineage>
</organism>
<accession>K6C4U6</accession>
<dbReference type="Pfam" id="PF02775">
    <property type="entry name" value="TPP_enzyme_C"/>
    <property type="match status" value="1"/>
</dbReference>
<evidence type="ECO:0000256" key="3">
    <source>
        <dbReference type="ARBA" id="ARBA00007812"/>
    </source>
</evidence>
<dbReference type="Pfam" id="PF02776">
    <property type="entry name" value="TPP_enzyme_N"/>
    <property type="match status" value="1"/>
</dbReference>
<dbReference type="InterPro" id="IPR012000">
    <property type="entry name" value="Thiamin_PyroP_enz_cen_dom"/>
</dbReference>
<dbReference type="STRING" id="1117379.BABA_17082"/>
<dbReference type="PROSITE" id="PS00187">
    <property type="entry name" value="TPP_ENZYMES"/>
    <property type="match status" value="1"/>
</dbReference>
<dbReference type="PATRIC" id="fig|1117379.3.peg.3545"/>
<keyword evidence="5 6" id="KW-0786">Thiamine pyrophosphate</keyword>
<dbReference type="eggNOG" id="COG0028">
    <property type="taxonomic scope" value="Bacteria"/>
</dbReference>
<dbReference type="GO" id="GO:0009097">
    <property type="term" value="P:isoleucine biosynthetic process"/>
    <property type="evidence" value="ECO:0007669"/>
    <property type="project" value="TreeGrafter"/>
</dbReference>
<evidence type="ECO:0000259" key="8">
    <source>
        <dbReference type="Pfam" id="PF02775"/>
    </source>
</evidence>
<dbReference type="RefSeq" id="WP_007086412.1">
    <property type="nucleotide sequence ID" value="NZ_AJLS01000121.1"/>
</dbReference>
<dbReference type="InterPro" id="IPR029035">
    <property type="entry name" value="DHS-like_NAD/FAD-binding_dom"/>
</dbReference>
<dbReference type="InterPro" id="IPR012001">
    <property type="entry name" value="Thiamin_PyroP_enz_TPP-bd_dom"/>
</dbReference>
<protein>
    <submittedName>
        <fullName evidence="10">Thiamine pyrophosphate protein</fullName>
    </submittedName>
</protein>
<dbReference type="SUPFAM" id="SSF52467">
    <property type="entry name" value="DHS-like NAD/FAD-binding domain"/>
    <property type="match status" value="1"/>
</dbReference>
<dbReference type="GO" id="GO:0009099">
    <property type="term" value="P:L-valine biosynthetic process"/>
    <property type="evidence" value="ECO:0007669"/>
    <property type="project" value="TreeGrafter"/>
</dbReference>
<dbReference type="Gene3D" id="3.40.50.970">
    <property type="match status" value="2"/>
</dbReference>
<evidence type="ECO:0000259" key="9">
    <source>
        <dbReference type="Pfam" id="PF02776"/>
    </source>
</evidence>
<feature type="domain" description="Thiamine pyrophosphate enzyme N-terminal TPP-binding" evidence="9">
    <location>
        <begin position="1"/>
        <end position="116"/>
    </location>
</feature>
<comment type="cofactor">
    <cofactor evidence="2">
        <name>thiamine diphosphate</name>
        <dbReference type="ChEBI" id="CHEBI:58937"/>
    </cofactor>
</comment>
<evidence type="ECO:0000256" key="5">
    <source>
        <dbReference type="ARBA" id="ARBA00023052"/>
    </source>
</evidence>
<dbReference type="InterPro" id="IPR029061">
    <property type="entry name" value="THDP-binding"/>
</dbReference>
<dbReference type="GO" id="GO:0050660">
    <property type="term" value="F:flavin adenine dinucleotide binding"/>
    <property type="evidence" value="ECO:0007669"/>
    <property type="project" value="TreeGrafter"/>
</dbReference>
<dbReference type="SUPFAM" id="SSF52518">
    <property type="entry name" value="Thiamin diphosphate-binding fold (THDP-binding)"/>
    <property type="match status" value="2"/>
</dbReference>
<evidence type="ECO:0000256" key="2">
    <source>
        <dbReference type="ARBA" id="ARBA00001964"/>
    </source>
</evidence>
<sequence length="564" mass="60933">MNGAELLVEALYKKGVRQIFSLNGGHICWVYKACVDYGIRIIDVRHEEAAAHMAYAWGRVTGEPAVVLATAGPGVTNTTTGIATAFQAATPVVVIGGHAPLPQMGMGAMQEIDQTGIMRPITKFAETIFEARKIPMWVNRAFQTAVSGKPGPVFMDIPTGVFKAEADPMWLEEVSDTFAPEPPGPDLSVVQNVASAFRTAERPLIIAGGGTFFSRAHQSLIDFAESHNIPVLTTALNKGLFPDTHPLHVGAARSLAMATADLVIILGARLNFILGYGHAPRFSKDSVFVQVDIDPSEIGRTRPIHIPVISDVRKFIDTLDTVLQDQPNLSEHYDPWVRKLQQKDSKNRERLDLQVSEMTSSPIHPLRLCYEVKKHLTEDSTIVLDGGDILSFGRLAFGRDLPGHYVDPGALGTIGIGISSAIAAKLARPSSPVLLVVGDGSIGFGLSELDTAVRHQIPIVIIVSNNGGWNIERKAMEIDFGPQYTVGTVLNHTRYDQIMEAFGGYGEHVIELSQLPGALQRAMAAGRPALINVLTSADVTSPDLARGLAQVPEDQPINYKVVNS</sequence>
<evidence type="ECO:0000313" key="10">
    <source>
        <dbReference type="EMBL" id="EKN66145.1"/>
    </source>
</evidence>
<dbReference type="PANTHER" id="PTHR18968">
    <property type="entry name" value="THIAMINE PYROPHOSPHATE ENZYMES"/>
    <property type="match status" value="1"/>
</dbReference>
<dbReference type="GO" id="GO:0000287">
    <property type="term" value="F:magnesium ion binding"/>
    <property type="evidence" value="ECO:0007669"/>
    <property type="project" value="InterPro"/>
</dbReference>
<feature type="domain" description="Thiamine pyrophosphate enzyme TPP-binding" evidence="8">
    <location>
        <begin position="397"/>
        <end position="533"/>
    </location>
</feature>
<dbReference type="AlphaFoldDB" id="K6C4U6"/>
<name>K6C4U6_9BACI</name>
<gene>
    <name evidence="10" type="ORF">BABA_17082</name>
</gene>
<dbReference type="InterPro" id="IPR000399">
    <property type="entry name" value="TPP-bd_CS"/>
</dbReference>
<dbReference type="GO" id="GO:0030976">
    <property type="term" value="F:thiamine pyrophosphate binding"/>
    <property type="evidence" value="ECO:0007669"/>
    <property type="project" value="InterPro"/>
</dbReference>
<dbReference type="InterPro" id="IPR011766">
    <property type="entry name" value="TPP_enzyme_TPP-bd"/>
</dbReference>
<comment type="caution">
    <text evidence="10">The sequence shown here is derived from an EMBL/GenBank/DDBJ whole genome shotgun (WGS) entry which is preliminary data.</text>
</comment>
<keyword evidence="11" id="KW-1185">Reference proteome</keyword>
<keyword evidence="4" id="KW-0479">Metal-binding</keyword>
<dbReference type="InterPro" id="IPR045229">
    <property type="entry name" value="TPP_enz"/>
</dbReference>
<evidence type="ECO:0000256" key="6">
    <source>
        <dbReference type="RuleBase" id="RU362132"/>
    </source>
</evidence>
<evidence type="ECO:0000259" key="7">
    <source>
        <dbReference type="Pfam" id="PF00205"/>
    </source>
</evidence>
<dbReference type="PANTHER" id="PTHR18968:SF166">
    <property type="entry name" value="2-HYDROXYACYL-COA LYASE 2"/>
    <property type="match status" value="1"/>
</dbReference>
<dbReference type="FunFam" id="3.40.50.970:FF:000007">
    <property type="entry name" value="Acetolactate synthase"/>
    <property type="match status" value="1"/>
</dbReference>
<reference evidence="10 11" key="1">
    <citation type="journal article" date="2012" name="Front. Microbiol.">
        <title>Redundancy and modularity in membrane-associated dissimilatory nitrate reduction in Bacillus.</title>
        <authorList>
            <person name="Heylen K."/>
            <person name="Keltjens J."/>
        </authorList>
    </citation>
    <scope>NUCLEOTIDE SEQUENCE [LARGE SCALE GENOMIC DNA]</scope>
    <source>
        <strain evidence="11">LMG 21833T</strain>
    </source>
</reference>
<evidence type="ECO:0000313" key="11">
    <source>
        <dbReference type="Proteomes" id="UP000006316"/>
    </source>
</evidence>
<dbReference type="GO" id="GO:0003984">
    <property type="term" value="F:acetolactate synthase activity"/>
    <property type="evidence" value="ECO:0007669"/>
    <property type="project" value="TreeGrafter"/>
</dbReference>
<comment type="similarity">
    <text evidence="3 6">Belongs to the TPP enzyme family.</text>
</comment>
<dbReference type="CDD" id="cd07035">
    <property type="entry name" value="TPP_PYR_POX_like"/>
    <property type="match status" value="1"/>
</dbReference>
<comment type="cofactor">
    <cofactor evidence="1">
        <name>Mg(2+)</name>
        <dbReference type="ChEBI" id="CHEBI:18420"/>
    </cofactor>
</comment>
<dbReference type="Gene3D" id="3.40.50.1220">
    <property type="entry name" value="TPP-binding domain"/>
    <property type="match status" value="1"/>
</dbReference>
<dbReference type="EMBL" id="AJLS01000121">
    <property type="protein sequence ID" value="EKN66145.1"/>
    <property type="molecule type" value="Genomic_DNA"/>
</dbReference>
<dbReference type="GO" id="GO:0005948">
    <property type="term" value="C:acetolactate synthase complex"/>
    <property type="evidence" value="ECO:0007669"/>
    <property type="project" value="TreeGrafter"/>
</dbReference>